<feature type="region of interest" description="Disordered" evidence="4">
    <location>
        <begin position="147"/>
        <end position="173"/>
    </location>
</feature>
<accession>A0ABS6HBB4</accession>
<organism evidence="6 7">
    <name type="scientific">Falsiroseomonas oleicola</name>
    <dbReference type="NCBI Taxonomy" id="2801474"/>
    <lineage>
        <taxon>Bacteria</taxon>
        <taxon>Pseudomonadati</taxon>
        <taxon>Pseudomonadota</taxon>
        <taxon>Alphaproteobacteria</taxon>
        <taxon>Acetobacterales</taxon>
        <taxon>Roseomonadaceae</taxon>
        <taxon>Falsiroseomonas</taxon>
    </lineage>
</organism>
<evidence type="ECO:0000259" key="5">
    <source>
        <dbReference type="PROSITE" id="PS50995"/>
    </source>
</evidence>
<dbReference type="Proteomes" id="UP000689967">
    <property type="component" value="Unassembled WGS sequence"/>
</dbReference>
<dbReference type="SMART" id="SM00347">
    <property type="entry name" value="HTH_MARR"/>
    <property type="match status" value="1"/>
</dbReference>
<dbReference type="EMBL" id="JAERQM010000006">
    <property type="protein sequence ID" value="MBU8546009.1"/>
    <property type="molecule type" value="Genomic_DNA"/>
</dbReference>
<dbReference type="RefSeq" id="WP_216878019.1">
    <property type="nucleotide sequence ID" value="NZ_JAERQM010000006.1"/>
</dbReference>
<protein>
    <submittedName>
        <fullName evidence="6">MarR family transcriptional regulator</fullName>
    </submittedName>
</protein>
<dbReference type="PANTHER" id="PTHR42756">
    <property type="entry name" value="TRANSCRIPTIONAL REGULATOR, MARR"/>
    <property type="match status" value="1"/>
</dbReference>
<feature type="compositionally biased region" description="Basic residues" evidence="4">
    <location>
        <begin position="164"/>
        <end position="173"/>
    </location>
</feature>
<reference evidence="6 7" key="1">
    <citation type="submission" date="2021-01" db="EMBL/GenBank/DDBJ databases">
        <title>Roseomonas sp. nov, a bacterium isolated from an oil production mixture in Yumen Oilfield.</title>
        <authorList>
            <person name="Wu D."/>
        </authorList>
    </citation>
    <scope>NUCLEOTIDE SEQUENCE [LARGE SCALE GENOMIC DNA]</scope>
    <source>
        <strain evidence="6 7">ROY-5-3</strain>
    </source>
</reference>
<dbReference type="PANTHER" id="PTHR42756:SF1">
    <property type="entry name" value="TRANSCRIPTIONAL REPRESSOR OF EMRAB OPERON"/>
    <property type="match status" value="1"/>
</dbReference>
<comment type="caution">
    <text evidence="6">The sequence shown here is derived from an EMBL/GenBank/DDBJ whole genome shotgun (WGS) entry which is preliminary data.</text>
</comment>
<name>A0ABS6HBB4_9PROT</name>
<dbReference type="Pfam" id="PF01047">
    <property type="entry name" value="MarR"/>
    <property type="match status" value="1"/>
</dbReference>
<evidence type="ECO:0000256" key="3">
    <source>
        <dbReference type="ARBA" id="ARBA00023163"/>
    </source>
</evidence>
<evidence type="ECO:0000256" key="1">
    <source>
        <dbReference type="ARBA" id="ARBA00023015"/>
    </source>
</evidence>
<proteinExistence type="predicted"/>
<keyword evidence="2" id="KW-0238">DNA-binding</keyword>
<evidence type="ECO:0000313" key="6">
    <source>
        <dbReference type="EMBL" id="MBU8546009.1"/>
    </source>
</evidence>
<keyword evidence="3" id="KW-0804">Transcription</keyword>
<keyword evidence="1" id="KW-0805">Transcription regulation</keyword>
<evidence type="ECO:0000256" key="4">
    <source>
        <dbReference type="SAM" id="MobiDB-lite"/>
    </source>
</evidence>
<dbReference type="InterPro" id="IPR000835">
    <property type="entry name" value="HTH_MarR-typ"/>
</dbReference>
<evidence type="ECO:0000256" key="2">
    <source>
        <dbReference type="ARBA" id="ARBA00023125"/>
    </source>
</evidence>
<sequence length="173" mass="19246">MNDRESALPFEQSLGFLVRDLNRAIQRNLQARIQPSGATLGAWYFLRVLWEEDSLTQRELAQRIGMQEPTAVIALRGMEEAGWIVRERSETDRRKVHIHLTDTGRALREALLPEAKAVIAEALVGMEEAEVDTLLSLLRRARANLAEPAPATPPHATPAAKARAAARRLPRSG</sequence>
<feature type="domain" description="HTH marR-type" evidence="5">
    <location>
        <begin position="11"/>
        <end position="143"/>
    </location>
</feature>
<evidence type="ECO:0000313" key="7">
    <source>
        <dbReference type="Proteomes" id="UP000689967"/>
    </source>
</evidence>
<dbReference type="PROSITE" id="PS50995">
    <property type="entry name" value="HTH_MARR_2"/>
    <property type="match status" value="1"/>
</dbReference>
<gene>
    <name evidence="6" type="ORF">JJQ90_19965</name>
</gene>
<keyword evidence="7" id="KW-1185">Reference proteome</keyword>